<gene>
    <name evidence="1" type="ORF">TNIN_117291</name>
</gene>
<comment type="caution">
    <text evidence="1">The sequence shown here is derived from an EMBL/GenBank/DDBJ whole genome shotgun (WGS) entry which is preliminary data.</text>
</comment>
<accession>A0A8X6YW75</accession>
<protein>
    <submittedName>
        <fullName evidence="1">Uncharacterized protein</fullName>
    </submittedName>
</protein>
<sequence>MELAERRRKEMKIVERKKRVDFEQRMRNVKMKFELQKKPIELEGEGYFARAGPDIEGSIDAGNSENEVRCNLNSETRLKAEEEAKAVEEGWKKKE</sequence>
<evidence type="ECO:0000313" key="1">
    <source>
        <dbReference type="EMBL" id="GFY78193.1"/>
    </source>
</evidence>
<dbReference type="Proteomes" id="UP000886998">
    <property type="component" value="Unassembled WGS sequence"/>
</dbReference>
<dbReference type="AlphaFoldDB" id="A0A8X6YW75"/>
<name>A0A8X6YW75_9ARAC</name>
<organism evidence="1 2">
    <name type="scientific">Trichonephila inaurata madagascariensis</name>
    <dbReference type="NCBI Taxonomy" id="2747483"/>
    <lineage>
        <taxon>Eukaryota</taxon>
        <taxon>Metazoa</taxon>
        <taxon>Ecdysozoa</taxon>
        <taxon>Arthropoda</taxon>
        <taxon>Chelicerata</taxon>
        <taxon>Arachnida</taxon>
        <taxon>Araneae</taxon>
        <taxon>Araneomorphae</taxon>
        <taxon>Entelegynae</taxon>
        <taxon>Araneoidea</taxon>
        <taxon>Nephilidae</taxon>
        <taxon>Trichonephila</taxon>
        <taxon>Trichonephila inaurata</taxon>
    </lineage>
</organism>
<evidence type="ECO:0000313" key="2">
    <source>
        <dbReference type="Proteomes" id="UP000886998"/>
    </source>
</evidence>
<proteinExistence type="predicted"/>
<keyword evidence="2" id="KW-1185">Reference proteome</keyword>
<dbReference type="EMBL" id="BMAV01022855">
    <property type="protein sequence ID" value="GFY78193.1"/>
    <property type="molecule type" value="Genomic_DNA"/>
</dbReference>
<reference evidence="1" key="1">
    <citation type="submission" date="2020-08" db="EMBL/GenBank/DDBJ databases">
        <title>Multicomponent nature underlies the extraordinary mechanical properties of spider dragline silk.</title>
        <authorList>
            <person name="Kono N."/>
            <person name="Nakamura H."/>
            <person name="Mori M."/>
            <person name="Yoshida Y."/>
            <person name="Ohtoshi R."/>
            <person name="Malay A.D."/>
            <person name="Moran D.A.P."/>
            <person name="Tomita M."/>
            <person name="Numata K."/>
            <person name="Arakawa K."/>
        </authorList>
    </citation>
    <scope>NUCLEOTIDE SEQUENCE</scope>
</reference>